<evidence type="ECO:0000313" key="1">
    <source>
        <dbReference type="EMBL" id="KAJ8669120.1"/>
    </source>
</evidence>
<gene>
    <name evidence="1" type="ORF">QAD02_000379</name>
</gene>
<accession>A0ACC2NHT0</accession>
<name>A0ACC2NHT0_9HYME</name>
<proteinExistence type="predicted"/>
<dbReference type="Proteomes" id="UP001239111">
    <property type="component" value="Chromosome 3"/>
</dbReference>
<organism evidence="1 2">
    <name type="scientific">Eretmocerus hayati</name>
    <dbReference type="NCBI Taxonomy" id="131215"/>
    <lineage>
        <taxon>Eukaryota</taxon>
        <taxon>Metazoa</taxon>
        <taxon>Ecdysozoa</taxon>
        <taxon>Arthropoda</taxon>
        <taxon>Hexapoda</taxon>
        <taxon>Insecta</taxon>
        <taxon>Pterygota</taxon>
        <taxon>Neoptera</taxon>
        <taxon>Endopterygota</taxon>
        <taxon>Hymenoptera</taxon>
        <taxon>Apocrita</taxon>
        <taxon>Proctotrupomorpha</taxon>
        <taxon>Chalcidoidea</taxon>
        <taxon>Aphelinidae</taxon>
        <taxon>Aphelininae</taxon>
        <taxon>Eretmocerus</taxon>
    </lineage>
</organism>
<evidence type="ECO:0000313" key="2">
    <source>
        <dbReference type="Proteomes" id="UP001239111"/>
    </source>
</evidence>
<comment type="caution">
    <text evidence="1">The sequence shown here is derived from an EMBL/GenBank/DDBJ whole genome shotgun (WGS) entry which is preliminary data.</text>
</comment>
<feature type="non-terminal residue" evidence="1">
    <location>
        <position position="582"/>
    </location>
</feature>
<keyword evidence="2" id="KW-1185">Reference proteome</keyword>
<reference evidence="1" key="1">
    <citation type="submission" date="2023-04" db="EMBL/GenBank/DDBJ databases">
        <title>A chromosome-level genome assembly of the parasitoid wasp Eretmocerus hayati.</title>
        <authorList>
            <person name="Zhong Y."/>
            <person name="Liu S."/>
            <person name="Liu Y."/>
        </authorList>
    </citation>
    <scope>NUCLEOTIDE SEQUENCE</scope>
    <source>
        <strain evidence="1">ZJU_SS_LIU_2023</strain>
    </source>
</reference>
<protein>
    <submittedName>
        <fullName evidence="1">Uncharacterized protein</fullName>
    </submittedName>
</protein>
<sequence length="582" mass="68018">MCYQGLAIDRAGLDFLIDHLMCESPNHLKNQNDFKRARMADICEKYKYIKEVFPDIEPKYLMEYLTKKCGSPQENWQNTYNFIKFFIISHHYPKVDGYIKRLQRIEKIKWLTTDFKVDQFLEIFPDPFKFFEDRNRKCRFNYTVLEYLKRQFNRHQVTTIEKFYRMNNYNASLTAKELANLKPNIKNRRKVVYRQTDNINFLQEFAFIKYRKAIQKYMDESRAREAELTKKFQKLNLPLKCEFCSEKECLSGERYTCDNGHVFCEDCINHGINSLPANDKNAKLECFLKCGGHIGEAGLRNISLYPKAPTFTGSEQTDKLETDKANFVRCPSCQFATTQTQRNNIFKCTNPECGKETRRIYKRRIQASQVCEGASKITQPEEQVVLRRKPHQIDLNANNLPARRFLLPPVRAQDVPKKCLLIDLDETLVHCSLKPINNADFVVYVGDVKPDIYYVLKRPHVDQFLRRMGELFECVLFTASVAEYANSIVNVLDKWGIFRARLFRGSCVSQNGHYVKDLKGLGRDLQKVAILDDRPASYSFQPDNGVPITPWNGDRTDSKLLDLIPFFEQLSAVESVYEVLCN</sequence>
<dbReference type="EMBL" id="CM056743">
    <property type="protein sequence ID" value="KAJ8669120.1"/>
    <property type="molecule type" value="Genomic_DNA"/>
</dbReference>